<gene>
    <name evidence="1" type="ORF">NQ318_011634</name>
</gene>
<dbReference type="EMBL" id="JAPWTK010000011">
    <property type="protein sequence ID" value="KAJ8959898.1"/>
    <property type="molecule type" value="Genomic_DNA"/>
</dbReference>
<dbReference type="AlphaFoldDB" id="A0AAV8Z804"/>
<sequence length="379" mass="42296">MVKLTERERSEILCMIGFGDRMHTQKEVVELFNETHPDRHPISQSMVSNIESKFRNFGHVRDLPKSGRPSKSEDQLNVLLAIQENDHSTLNQLASDFNMATSTVHKIMKKAKYHPYKVCLVHELSEDEASSARFTDAALQKKSVFMTVGVRHHVVETVQPRSVLGKFGGQLTNLTTVPAVFYSVRPQQANGIGSLALIDNLVNKAVCQSQELRRKSTIRGYDGPAQNACLRTPAARLARHNGIKELLLLTLLPLLRCSPKACYDLFYIPEIQYDLSCAHSSSFKNHCGQWNHETQWGPSLNRIIAVNEIIGINRIIAVNVVVNSLRAWDYWRHGIIVVNGMIEVNGIIVVNGVMGFNGIMGAIEFNRIIVVMGSLGSTG</sequence>
<dbReference type="Proteomes" id="UP001162162">
    <property type="component" value="Unassembled WGS sequence"/>
</dbReference>
<organism evidence="1 2">
    <name type="scientific">Aromia moschata</name>
    <dbReference type="NCBI Taxonomy" id="1265417"/>
    <lineage>
        <taxon>Eukaryota</taxon>
        <taxon>Metazoa</taxon>
        <taxon>Ecdysozoa</taxon>
        <taxon>Arthropoda</taxon>
        <taxon>Hexapoda</taxon>
        <taxon>Insecta</taxon>
        <taxon>Pterygota</taxon>
        <taxon>Neoptera</taxon>
        <taxon>Endopterygota</taxon>
        <taxon>Coleoptera</taxon>
        <taxon>Polyphaga</taxon>
        <taxon>Cucujiformia</taxon>
        <taxon>Chrysomeloidea</taxon>
        <taxon>Cerambycidae</taxon>
        <taxon>Cerambycinae</taxon>
        <taxon>Callichromatini</taxon>
        <taxon>Aromia</taxon>
    </lineage>
</organism>
<keyword evidence="2" id="KW-1185">Reference proteome</keyword>
<evidence type="ECO:0000313" key="1">
    <source>
        <dbReference type="EMBL" id="KAJ8959898.1"/>
    </source>
</evidence>
<evidence type="ECO:0000313" key="2">
    <source>
        <dbReference type="Proteomes" id="UP001162162"/>
    </source>
</evidence>
<accession>A0AAV8Z804</accession>
<evidence type="ECO:0008006" key="3">
    <source>
        <dbReference type="Google" id="ProtNLM"/>
    </source>
</evidence>
<reference evidence="1" key="1">
    <citation type="journal article" date="2023" name="Insect Mol. Biol.">
        <title>Genome sequencing provides insights into the evolution of gene families encoding plant cell wall-degrading enzymes in longhorned beetles.</title>
        <authorList>
            <person name="Shin N.R."/>
            <person name="Okamura Y."/>
            <person name="Kirsch R."/>
            <person name="Pauchet Y."/>
        </authorList>
    </citation>
    <scope>NUCLEOTIDE SEQUENCE</scope>
    <source>
        <strain evidence="1">AMC_N1</strain>
    </source>
</reference>
<proteinExistence type="predicted"/>
<comment type="caution">
    <text evidence="1">The sequence shown here is derived from an EMBL/GenBank/DDBJ whole genome shotgun (WGS) entry which is preliminary data.</text>
</comment>
<name>A0AAV8Z804_9CUCU</name>
<protein>
    <recommendedName>
        <fullName evidence="3">DUF4817 domain-containing protein</fullName>
    </recommendedName>
</protein>